<dbReference type="EMBL" id="BAABCV010000002">
    <property type="protein sequence ID" value="GAA4088430.1"/>
    <property type="molecule type" value="Genomic_DNA"/>
</dbReference>
<dbReference type="InterPro" id="IPR051531">
    <property type="entry name" value="N-acetyltransferase"/>
</dbReference>
<dbReference type="InterPro" id="IPR000182">
    <property type="entry name" value="GNAT_dom"/>
</dbReference>
<gene>
    <name evidence="2" type="ORF">GCM10022392_07080</name>
</gene>
<comment type="caution">
    <text evidence="2">The sequence shown here is derived from an EMBL/GenBank/DDBJ whole genome shotgun (WGS) entry which is preliminary data.</text>
</comment>
<evidence type="ECO:0000259" key="1">
    <source>
        <dbReference type="PROSITE" id="PS51186"/>
    </source>
</evidence>
<dbReference type="RefSeq" id="WP_345101068.1">
    <property type="nucleotide sequence ID" value="NZ_BAABCV010000002.1"/>
</dbReference>
<proteinExistence type="predicted"/>
<dbReference type="Pfam" id="PF13302">
    <property type="entry name" value="Acetyltransf_3"/>
    <property type="match status" value="1"/>
</dbReference>
<organism evidence="2 3">
    <name type="scientific">Mucilaginibacter panaciglaebae</name>
    <dbReference type="NCBI Taxonomy" id="502331"/>
    <lineage>
        <taxon>Bacteria</taxon>
        <taxon>Pseudomonadati</taxon>
        <taxon>Bacteroidota</taxon>
        <taxon>Sphingobacteriia</taxon>
        <taxon>Sphingobacteriales</taxon>
        <taxon>Sphingobacteriaceae</taxon>
        <taxon>Mucilaginibacter</taxon>
    </lineage>
</organism>
<name>A0ABP7WGX8_9SPHI</name>
<feature type="domain" description="N-acetyltransferase" evidence="1">
    <location>
        <begin position="10"/>
        <end position="166"/>
    </location>
</feature>
<accession>A0ABP7WGX8</accession>
<evidence type="ECO:0000313" key="3">
    <source>
        <dbReference type="Proteomes" id="UP001500841"/>
    </source>
</evidence>
<dbReference type="Gene3D" id="3.40.630.30">
    <property type="match status" value="1"/>
</dbReference>
<protein>
    <submittedName>
        <fullName evidence="2">GNAT family protein</fullName>
    </submittedName>
</protein>
<sequence length="166" mass="19189">MSIITQTPRMIIREFQPDELDVYLNHFKDERVTLHIPKRTRDERTTIFNIARNQYNDTKTRGIWGMFDAGTGDFIGSCLLRPFNEKQDIMELGYSMEQRYWGQGFGTEMAVAIIERGFSDTKVSEIVAVTTFENHASQRVLAKAGLVRDGNLRRGDEDLAFFSLKR</sequence>
<dbReference type="SUPFAM" id="SSF55729">
    <property type="entry name" value="Acyl-CoA N-acyltransferases (Nat)"/>
    <property type="match status" value="1"/>
</dbReference>
<evidence type="ECO:0000313" key="2">
    <source>
        <dbReference type="EMBL" id="GAA4088430.1"/>
    </source>
</evidence>
<keyword evidence="3" id="KW-1185">Reference proteome</keyword>
<dbReference type="PROSITE" id="PS51186">
    <property type="entry name" value="GNAT"/>
    <property type="match status" value="1"/>
</dbReference>
<reference evidence="3" key="1">
    <citation type="journal article" date="2019" name="Int. J. Syst. Evol. Microbiol.">
        <title>The Global Catalogue of Microorganisms (GCM) 10K type strain sequencing project: providing services to taxonomists for standard genome sequencing and annotation.</title>
        <authorList>
            <consortium name="The Broad Institute Genomics Platform"/>
            <consortium name="The Broad Institute Genome Sequencing Center for Infectious Disease"/>
            <person name="Wu L."/>
            <person name="Ma J."/>
        </authorList>
    </citation>
    <scope>NUCLEOTIDE SEQUENCE [LARGE SCALE GENOMIC DNA]</scope>
    <source>
        <strain evidence="3">JCM 17085</strain>
    </source>
</reference>
<dbReference type="PANTHER" id="PTHR43792">
    <property type="entry name" value="GNAT FAMILY, PUTATIVE (AFU_ORTHOLOGUE AFUA_3G00765)-RELATED-RELATED"/>
    <property type="match status" value="1"/>
</dbReference>
<dbReference type="PANTHER" id="PTHR43792:SF1">
    <property type="entry name" value="N-ACETYLTRANSFERASE DOMAIN-CONTAINING PROTEIN"/>
    <property type="match status" value="1"/>
</dbReference>
<dbReference type="Proteomes" id="UP001500841">
    <property type="component" value="Unassembled WGS sequence"/>
</dbReference>
<dbReference type="InterPro" id="IPR016181">
    <property type="entry name" value="Acyl_CoA_acyltransferase"/>
</dbReference>